<dbReference type="InterPro" id="IPR003607">
    <property type="entry name" value="HD/PDEase_dom"/>
</dbReference>
<organism evidence="2">
    <name type="scientific">Fervidicoccus fontis</name>
    <dbReference type="NCBI Taxonomy" id="683846"/>
    <lineage>
        <taxon>Archaea</taxon>
        <taxon>Thermoproteota</taxon>
        <taxon>Thermoprotei</taxon>
        <taxon>Fervidicoccales</taxon>
        <taxon>Fervidicoccaceae</taxon>
        <taxon>Fervidicoccus</taxon>
    </lineage>
</organism>
<sequence length="270" mass="29804">MGGDFQREVEVSPRLLDEHLKKSQILRKAFDLVWRDAEYSTMIEMSNVMAVKRLKYNDHGPVHAKIVAGSSLEIFDRIIERGIIPTTISDGTTSSVEEAELVVLFASLLHDIGNSVHRLNHEAIGAVLSKDILDRALASLFPNETRKRVMIRQEVMHAIYATSFDVPALTIEAGCVKVADGTDMSEGRARMPYRMGKSDIHAISALSIEKVTISSSQEAPVVIGVYMKERAGVFQIEQVLGPKIKSSGLGELIKVKALWGEGELPLDPLR</sequence>
<proteinExistence type="predicted"/>
<dbReference type="InterPro" id="IPR006674">
    <property type="entry name" value="HD_domain"/>
</dbReference>
<dbReference type="AlphaFoldDB" id="A0A7J3SP62"/>
<evidence type="ECO:0000259" key="1">
    <source>
        <dbReference type="SMART" id="SM00471"/>
    </source>
</evidence>
<dbReference type="PANTHER" id="PTHR40517:SF1">
    <property type="entry name" value="METAL-DEPENDENT PHOSPHOHYDROLASE, HD SUPERFAMILY-RELATED"/>
    <property type="match status" value="1"/>
</dbReference>
<dbReference type="SMART" id="SM00471">
    <property type="entry name" value="HDc"/>
    <property type="match status" value="1"/>
</dbReference>
<comment type="caution">
    <text evidence="2">The sequence shown here is derived from an EMBL/GenBank/DDBJ whole genome shotgun (WGS) entry which is preliminary data.</text>
</comment>
<dbReference type="EMBL" id="DTLS01000162">
    <property type="protein sequence ID" value="HGZ60659.1"/>
    <property type="molecule type" value="Genomic_DNA"/>
</dbReference>
<evidence type="ECO:0000313" key="2">
    <source>
        <dbReference type="EMBL" id="HGZ60659.1"/>
    </source>
</evidence>
<dbReference type="InterPro" id="IPR039967">
    <property type="entry name" value="MJ1020-like"/>
</dbReference>
<protein>
    <submittedName>
        <fullName evidence="2">HD domain-containing protein</fullName>
    </submittedName>
</protein>
<dbReference type="SUPFAM" id="SSF109604">
    <property type="entry name" value="HD-domain/PDEase-like"/>
    <property type="match status" value="1"/>
</dbReference>
<name>A0A7J3SP62_9CREN</name>
<dbReference type="Gene3D" id="1.10.3210.10">
    <property type="entry name" value="Hypothetical protein af1432"/>
    <property type="match status" value="1"/>
</dbReference>
<gene>
    <name evidence="2" type="ORF">ENW83_05615</name>
</gene>
<dbReference type="Pfam" id="PF01966">
    <property type="entry name" value="HD"/>
    <property type="match status" value="1"/>
</dbReference>
<dbReference type="CDD" id="cd00077">
    <property type="entry name" value="HDc"/>
    <property type="match status" value="1"/>
</dbReference>
<feature type="domain" description="HD/PDEase" evidence="1">
    <location>
        <begin position="56"/>
        <end position="194"/>
    </location>
</feature>
<accession>A0A7J3SP62</accession>
<reference evidence="2" key="1">
    <citation type="journal article" date="2020" name="mSystems">
        <title>Genome- and Community-Level Interaction Insights into Carbon Utilization and Element Cycling Functions of Hydrothermarchaeota in Hydrothermal Sediment.</title>
        <authorList>
            <person name="Zhou Z."/>
            <person name="Liu Y."/>
            <person name="Xu W."/>
            <person name="Pan J."/>
            <person name="Luo Z.H."/>
            <person name="Li M."/>
        </authorList>
    </citation>
    <scope>NUCLEOTIDE SEQUENCE [LARGE SCALE GENOMIC DNA]</scope>
    <source>
        <strain evidence="2">SpSt-885</strain>
    </source>
</reference>
<dbReference type="PANTHER" id="PTHR40517">
    <property type="entry name" value="METAL-DEPENDENT PHOSPHOHYDROLASE, HD SUPERFAMILY-RELATED"/>
    <property type="match status" value="1"/>
</dbReference>